<keyword evidence="1" id="KW-1133">Transmembrane helix</keyword>
<dbReference type="GO" id="GO:0005886">
    <property type="term" value="C:plasma membrane"/>
    <property type="evidence" value="ECO:0007669"/>
    <property type="project" value="TreeGrafter"/>
</dbReference>
<organism evidence="3 5">
    <name type="scientific">Legionella birminghamensis</name>
    <dbReference type="NCBI Taxonomy" id="28083"/>
    <lineage>
        <taxon>Bacteria</taxon>
        <taxon>Pseudomonadati</taxon>
        <taxon>Pseudomonadota</taxon>
        <taxon>Gammaproteobacteria</taxon>
        <taxon>Legionellales</taxon>
        <taxon>Legionellaceae</taxon>
        <taxon>Legionella</taxon>
    </lineage>
</organism>
<dbReference type="PANTHER" id="PTHR34989">
    <property type="entry name" value="PROTEIN HDED"/>
    <property type="match status" value="1"/>
</dbReference>
<proteinExistence type="predicted"/>
<protein>
    <submittedName>
        <fullName evidence="2">Acid-resistance membrane protein</fullName>
    </submittedName>
    <submittedName>
        <fullName evidence="3">HdeD protein</fullName>
    </submittedName>
</protein>
<dbReference type="EMBL" id="UGNW01000001">
    <property type="protein sequence ID" value="STX31890.1"/>
    <property type="molecule type" value="Genomic_DNA"/>
</dbReference>
<dbReference type="InterPro" id="IPR052712">
    <property type="entry name" value="Acid_resist_chaperone_HdeD"/>
</dbReference>
<dbReference type="STRING" id="28083.Lbir_0533"/>
<dbReference type="EMBL" id="LNXT01000006">
    <property type="protein sequence ID" value="KTC75159.1"/>
    <property type="molecule type" value="Genomic_DNA"/>
</dbReference>
<dbReference type="InterPro" id="IPR005325">
    <property type="entry name" value="DUF308_memb"/>
</dbReference>
<reference evidence="2 4" key="1">
    <citation type="submission" date="2015-11" db="EMBL/GenBank/DDBJ databases">
        <title>Genomic analysis of 38 Legionella species identifies large and diverse effector repertoires.</title>
        <authorList>
            <person name="Burstein D."/>
            <person name="Amaro F."/>
            <person name="Zusman T."/>
            <person name="Lifshitz Z."/>
            <person name="Cohen O."/>
            <person name="Gilbert J.A."/>
            <person name="Pupko T."/>
            <person name="Shuman H.A."/>
            <person name="Segal G."/>
        </authorList>
    </citation>
    <scope>NUCLEOTIDE SEQUENCE [LARGE SCALE GENOMIC DNA]</scope>
    <source>
        <strain evidence="2 4">CDC#1407-AL-14</strain>
    </source>
</reference>
<evidence type="ECO:0000256" key="1">
    <source>
        <dbReference type="SAM" id="Phobius"/>
    </source>
</evidence>
<keyword evidence="1" id="KW-0812">Transmembrane</keyword>
<accession>A0A378IAU2</accession>
<dbReference type="AlphaFoldDB" id="A0A378IAU2"/>
<evidence type="ECO:0000313" key="5">
    <source>
        <dbReference type="Proteomes" id="UP000255066"/>
    </source>
</evidence>
<sequence>MATGKEEIREVNEISRSWRWLLALGILFVLLGAIGWGMVIGLTLASMLFLGIILIIAGCSQIVDVFKSKHWRAVVWHAFIAVLYIVGGSLVIYDPLLASSLITLMLASVLIVIGFSRFIMASTLRGASFWIMILAGIIAVALGTMIIMQWPISGLWVIGLFISVELMVDGWAYIFMAMAMRKSRS</sequence>
<dbReference type="RefSeq" id="WP_058522649.1">
    <property type="nucleotide sequence ID" value="NZ_CAAAHV010000006.1"/>
</dbReference>
<reference evidence="3 5" key="2">
    <citation type="submission" date="2018-06" db="EMBL/GenBank/DDBJ databases">
        <authorList>
            <consortium name="Pathogen Informatics"/>
            <person name="Doyle S."/>
        </authorList>
    </citation>
    <scope>NUCLEOTIDE SEQUENCE [LARGE SCALE GENOMIC DNA]</scope>
    <source>
        <strain evidence="3 5">NCTC12437</strain>
    </source>
</reference>
<dbReference type="Pfam" id="PF03729">
    <property type="entry name" value="DUF308"/>
    <property type="match status" value="1"/>
</dbReference>
<dbReference type="Proteomes" id="UP000054735">
    <property type="component" value="Unassembled WGS sequence"/>
</dbReference>
<feature type="transmembrane region" description="Helical" evidence="1">
    <location>
        <begin position="20"/>
        <end position="39"/>
    </location>
</feature>
<gene>
    <name evidence="2" type="ORF">Lbir_0533</name>
    <name evidence="3" type="ORF">NCTC12437_01665</name>
</gene>
<feature type="transmembrane region" description="Helical" evidence="1">
    <location>
        <begin position="45"/>
        <end position="66"/>
    </location>
</feature>
<keyword evidence="4" id="KW-1185">Reference proteome</keyword>
<evidence type="ECO:0000313" key="2">
    <source>
        <dbReference type="EMBL" id="KTC75159.1"/>
    </source>
</evidence>
<evidence type="ECO:0000313" key="4">
    <source>
        <dbReference type="Proteomes" id="UP000054735"/>
    </source>
</evidence>
<dbReference type="PANTHER" id="PTHR34989:SF1">
    <property type="entry name" value="PROTEIN HDED"/>
    <property type="match status" value="1"/>
</dbReference>
<evidence type="ECO:0000313" key="3">
    <source>
        <dbReference type="EMBL" id="STX31890.1"/>
    </source>
</evidence>
<dbReference type="OrthoDB" id="9815400at2"/>
<feature type="transmembrane region" description="Helical" evidence="1">
    <location>
        <begin position="73"/>
        <end position="93"/>
    </location>
</feature>
<dbReference type="Proteomes" id="UP000255066">
    <property type="component" value="Unassembled WGS sequence"/>
</dbReference>
<feature type="transmembrane region" description="Helical" evidence="1">
    <location>
        <begin position="154"/>
        <end position="176"/>
    </location>
</feature>
<feature type="transmembrane region" description="Helical" evidence="1">
    <location>
        <begin position="99"/>
        <end position="120"/>
    </location>
</feature>
<keyword evidence="1" id="KW-0472">Membrane</keyword>
<name>A0A378IAU2_9GAMM</name>
<feature type="transmembrane region" description="Helical" evidence="1">
    <location>
        <begin position="127"/>
        <end position="148"/>
    </location>
</feature>